<keyword evidence="5" id="KW-1185">Reference proteome</keyword>
<evidence type="ECO:0000259" key="3">
    <source>
        <dbReference type="PROSITE" id="PS51649"/>
    </source>
</evidence>
<name>A0AAN8YYN0_9MAGN</name>
<gene>
    <name evidence="4" type="ORF">RJ641_016378</name>
</gene>
<evidence type="ECO:0000313" key="4">
    <source>
        <dbReference type="EMBL" id="KAK6917956.1"/>
    </source>
</evidence>
<accession>A0AAN8YYN0</accession>
<dbReference type="InterPro" id="IPR043454">
    <property type="entry name" value="NPH3/RPT2-like"/>
</dbReference>
<dbReference type="Proteomes" id="UP001370490">
    <property type="component" value="Unassembled WGS sequence"/>
</dbReference>
<keyword evidence="1" id="KW-0833">Ubl conjugation pathway</keyword>
<protein>
    <submittedName>
        <fullName evidence="4">NPH3 domain</fullName>
    </submittedName>
</protein>
<dbReference type="AlphaFoldDB" id="A0AAN8YYN0"/>
<proteinExistence type="inferred from homology"/>
<reference evidence="4 5" key="1">
    <citation type="submission" date="2023-12" db="EMBL/GenBank/DDBJ databases">
        <title>A high-quality genome assembly for Dillenia turbinata (Dilleniales).</title>
        <authorList>
            <person name="Chanderbali A."/>
        </authorList>
    </citation>
    <scope>NUCLEOTIDE SEQUENCE [LARGE SCALE GENOMIC DNA]</scope>
    <source>
        <strain evidence="4">LSX21</strain>
        <tissue evidence="4">Leaf</tissue>
    </source>
</reference>
<sequence>MEIQSAYGIDNNGLVLTKFLLYYLKTAIQKKEKKKTTHIENFKSKYEGIVDTTILRIVSYFGLSKECRIGLEKLIGEMLDQATLYDLLVSGHDGRGVYDVNLVIRLIRVFVNDDGVCVLKIKKVGKVIDKYLREIFPDQNIMISVSYYC</sequence>
<organism evidence="4 5">
    <name type="scientific">Dillenia turbinata</name>
    <dbReference type="NCBI Taxonomy" id="194707"/>
    <lineage>
        <taxon>Eukaryota</taxon>
        <taxon>Viridiplantae</taxon>
        <taxon>Streptophyta</taxon>
        <taxon>Embryophyta</taxon>
        <taxon>Tracheophyta</taxon>
        <taxon>Spermatophyta</taxon>
        <taxon>Magnoliopsida</taxon>
        <taxon>eudicotyledons</taxon>
        <taxon>Gunneridae</taxon>
        <taxon>Pentapetalae</taxon>
        <taxon>Dilleniales</taxon>
        <taxon>Dilleniaceae</taxon>
        <taxon>Dillenia</taxon>
    </lineage>
</organism>
<comment type="similarity">
    <text evidence="2">Belongs to the NPH3 family.</text>
</comment>
<dbReference type="InterPro" id="IPR027356">
    <property type="entry name" value="NPH3_dom"/>
</dbReference>
<dbReference type="Pfam" id="PF03000">
    <property type="entry name" value="NPH3"/>
    <property type="match status" value="1"/>
</dbReference>
<comment type="caution">
    <text evidence="4">The sequence shown here is derived from an EMBL/GenBank/DDBJ whole genome shotgun (WGS) entry which is preliminary data.</text>
</comment>
<dbReference type="EMBL" id="JBAMMX010000022">
    <property type="protein sequence ID" value="KAK6917956.1"/>
    <property type="molecule type" value="Genomic_DNA"/>
</dbReference>
<feature type="domain" description="NPH3" evidence="3">
    <location>
        <begin position="1"/>
        <end position="149"/>
    </location>
</feature>
<dbReference type="PROSITE" id="PS51649">
    <property type="entry name" value="NPH3"/>
    <property type="match status" value="1"/>
</dbReference>
<evidence type="ECO:0000313" key="5">
    <source>
        <dbReference type="Proteomes" id="UP001370490"/>
    </source>
</evidence>
<evidence type="ECO:0000256" key="2">
    <source>
        <dbReference type="PROSITE-ProRule" id="PRU00982"/>
    </source>
</evidence>
<dbReference type="PANTHER" id="PTHR32370">
    <property type="entry name" value="OS12G0117600 PROTEIN"/>
    <property type="match status" value="1"/>
</dbReference>
<evidence type="ECO:0000256" key="1">
    <source>
        <dbReference type="ARBA" id="ARBA00022786"/>
    </source>
</evidence>